<dbReference type="AlphaFoldDB" id="A0A024QI15"/>
<proteinExistence type="predicted"/>
<keyword evidence="1" id="KW-0614">Plasmid</keyword>
<accession>A0A024QI15</accession>
<reference evidence="1" key="2">
    <citation type="submission" date="2014-05" db="EMBL/GenBank/DDBJ databases">
        <title>Pan-genome analysis of Kingella kingae shows no significant differences between genome content and clinical source.</title>
        <authorList>
            <person name="Rouli L."/>
            <person name="Merhej V."/>
            <person name="D'Amato F."/>
            <person name="Robert C."/>
            <person name="Yagupsky P."/>
            <person name="Raoult D."/>
        </authorList>
    </citation>
    <scope>NUCLEOTIDE SEQUENCE</scope>
    <source>
        <strain evidence="1">BB114</strain>
        <plasmid evidence="1">pLR</plasmid>
    </source>
</reference>
<reference evidence="1" key="1">
    <citation type="submission" date="2014-04" db="EMBL/GenBank/DDBJ databases">
        <authorList>
            <person name="Urmite Genomes U."/>
        </authorList>
    </citation>
    <scope>NUCLEOTIDE SEQUENCE</scope>
    <source>
        <strain evidence="1">BB114</strain>
        <plasmid evidence="1">pLR</plasmid>
    </source>
</reference>
<dbReference type="EMBL" id="LK021334">
    <property type="protein sequence ID" value="CDQ42149.1"/>
    <property type="molecule type" value="Genomic_DNA"/>
</dbReference>
<protein>
    <submittedName>
        <fullName evidence="1">Replication protein</fullName>
    </submittedName>
</protein>
<name>A0A024QI15_KINKI</name>
<organism evidence="1">
    <name type="scientific">Kingella kingae</name>
    <dbReference type="NCBI Taxonomy" id="504"/>
    <lineage>
        <taxon>Bacteria</taxon>
        <taxon>Pseudomonadati</taxon>
        <taxon>Pseudomonadota</taxon>
        <taxon>Betaproteobacteria</taxon>
        <taxon>Neisseriales</taxon>
        <taxon>Neisseriaceae</taxon>
        <taxon>Kingella</taxon>
    </lineage>
</organism>
<evidence type="ECO:0000313" key="1">
    <source>
        <dbReference type="EMBL" id="CDQ42149.1"/>
    </source>
</evidence>
<sequence>MSIGESGFWLYLIGTMDPKSNQKVFDFTVADFVRALSRNKPR</sequence>
<geneLocation type="plasmid" evidence="1">
    <name>pLR</name>
</geneLocation>